<dbReference type="EMBL" id="AAQM03000350">
    <property type="protein sequence ID" value="EPR56986.1"/>
    <property type="molecule type" value="Genomic_DNA"/>
</dbReference>
<organism evidence="1 2">
    <name type="scientific">Toxoplasma gondii (strain ATCC 50853 / GT1)</name>
    <dbReference type="NCBI Taxonomy" id="507601"/>
    <lineage>
        <taxon>Eukaryota</taxon>
        <taxon>Sar</taxon>
        <taxon>Alveolata</taxon>
        <taxon>Apicomplexa</taxon>
        <taxon>Conoidasida</taxon>
        <taxon>Coccidia</taxon>
        <taxon>Eucoccidiorida</taxon>
        <taxon>Eimeriorina</taxon>
        <taxon>Sarcocystidae</taxon>
        <taxon>Toxoplasma</taxon>
    </lineage>
</organism>
<sequence>MADPENPTTPVLILESPGLKVIDKSLLELIPVVRRTGQLPLSHPLFLQLMGQVRSYLHTLRATQGAKFATEKLADTAVRTRFLSIIREAALKAAFMQQLQLDLTQRILWSRHQFFHINNMAKISEDFTLNGVMPSDYKERLQELFPIVCDTISASSYDAALSVLGVHIAPIVAFREKVIHTRQLLRDAGAEVPPQLQHHPLEKFIATAKCGSLSNVPGKHGKIEQACRDLDVAREKVLADVNFSPSFVQRVAEVEATFAER</sequence>
<comment type="caution">
    <text evidence="1">The sequence shown here is derived from an EMBL/GenBank/DDBJ whole genome shotgun (WGS) entry which is preliminary data.</text>
</comment>
<dbReference type="VEuPathDB" id="ToxoDB:TGGT1_410860"/>
<gene>
    <name evidence="1" type="ORF">TGGT1_410860</name>
</gene>
<accession>S7UFR3</accession>
<dbReference type="AlphaFoldDB" id="S7UFR3"/>
<name>S7UFR3_TOXGG</name>
<dbReference type="Proteomes" id="UP000005641">
    <property type="component" value="Unassembled WGS sequence"/>
</dbReference>
<protein>
    <submittedName>
        <fullName evidence="1">Uncharacterized protein</fullName>
    </submittedName>
</protein>
<evidence type="ECO:0000313" key="2">
    <source>
        <dbReference type="Proteomes" id="UP000005641"/>
    </source>
</evidence>
<proteinExistence type="predicted"/>
<feature type="non-terminal residue" evidence="1">
    <location>
        <position position="261"/>
    </location>
</feature>
<reference evidence="1 2" key="1">
    <citation type="submission" date="2006-05" db="EMBL/GenBank/DDBJ databases">
        <authorList>
            <person name="Paulsen I."/>
        </authorList>
    </citation>
    <scope>NUCLEOTIDE SEQUENCE [LARGE SCALE GENOMIC DNA]</scope>
    <source>
        <strain evidence="1 2">GT1</strain>
    </source>
</reference>
<evidence type="ECO:0000313" key="1">
    <source>
        <dbReference type="EMBL" id="EPR56986.1"/>
    </source>
</evidence>
<reference evidence="1 2" key="2">
    <citation type="submission" date="2013-05" db="EMBL/GenBank/DDBJ databases">
        <authorList>
            <person name="Sibley D."/>
            <person name="Venepally P."/>
            <person name="Karamycheva S."/>
            <person name="Hadjithomas M."/>
            <person name="Khan A."/>
            <person name="Brunk B."/>
            <person name="Roos D."/>
            <person name="Caler E."/>
            <person name="Lorenzi H."/>
        </authorList>
    </citation>
    <scope>NUCLEOTIDE SEQUENCE [LARGE SCALE GENOMIC DNA]</scope>
    <source>
        <strain evidence="1 2">GT1</strain>
    </source>
</reference>